<evidence type="ECO:0000313" key="4">
    <source>
        <dbReference type="Proteomes" id="UP001235760"/>
    </source>
</evidence>
<dbReference type="EMBL" id="JAUZEE010000001">
    <property type="protein sequence ID" value="MDP4299218.1"/>
    <property type="molecule type" value="Genomic_DNA"/>
</dbReference>
<dbReference type="Proteomes" id="UP001235760">
    <property type="component" value="Unassembled WGS sequence"/>
</dbReference>
<comment type="caution">
    <text evidence="3">The sequence shown here is derived from an EMBL/GenBank/DDBJ whole genome shotgun (WGS) entry which is preliminary data.</text>
</comment>
<protein>
    <submittedName>
        <fullName evidence="3">Transporter substrate-binding domain-containing protein</fullName>
    </submittedName>
</protein>
<reference evidence="3 4" key="1">
    <citation type="submission" date="2023-08" db="EMBL/GenBank/DDBJ databases">
        <authorList>
            <person name="Roldan D.M."/>
            <person name="Menes R.J."/>
        </authorList>
    </citation>
    <scope>NUCLEOTIDE SEQUENCE [LARGE SCALE GENOMIC DNA]</scope>
    <source>
        <strain evidence="3 4">CCM 2812</strain>
    </source>
</reference>
<accession>A0ABT9FYA7</accession>
<evidence type="ECO:0000256" key="1">
    <source>
        <dbReference type="ARBA" id="ARBA00022729"/>
    </source>
</evidence>
<organism evidence="3 4">
    <name type="scientific">Leptothrix discophora</name>
    <dbReference type="NCBI Taxonomy" id="89"/>
    <lineage>
        <taxon>Bacteria</taxon>
        <taxon>Pseudomonadati</taxon>
        <taxon>Pseudomonadota</taxon>
        <taxon>Betaproteobacteria</taxon>
        <taxon>Burkholderiales</taxon>
        <taxon>Sphaerotilaceae</taxon>
        <taxon>Leptothrix</taxon>
    </lineage>
</organism>
<dbReference type="PANTHER" id="PTHR35936:SF17">
    <property type="entry name" value="ARGININE-BINDING EXTRACELLULAR PROTEIN ARTP"/>
    <property type="match status" value="1"/>
</dbReference>
<feature type="domain" description="Solute-binding protein family 3/N-terminal" evidence="2">
    <location>
        <begin position="39"/>
        <end position="254"/>
    </location>
</feature>
<keyword evidence="1" id="KW-0732">Signal</keyword>
<dbReference type="InterPro" id="IPR001638">
    <property type="entry name" value="Solute-binding_3/MltF_N"/>
</dbReference>
<dbReference type="SMART" id="SM00062">
    <property type="entry name" value="PBPb"/>
    <property type="match status" value="1"/>
</dbReference>
<evidence type="ECO:0000313" key="3">
    <source>
        <dbReference type="EMBL" id="MDP4299218.1"/>
    </source>
</evidence>
<dbReference type="RefSeq" id="WP_305747781.1">
    <property type="nucleotide sequence ID" value="NZ_JAUZEE010000001.1"/>
</dbReference>
<name>A0ABT9FYA7_LEPDI</name>
<sequence>MLKRPVTWLGLLLVASTLLALGLIWQTRTDAEDSVHDLPLRVGYAVEPPYVELDAQGRVGGESAEVLRATLRSIGEPEPVWVRVPFARLIHQLELGRIDVIAAGLFITPERSRRVAFSRPTLAVGTALLVARGNPQRVHALSDWSGDSDLKLAVLEGAAESRQARRHGIAAHRLVRVAEPQDALALLRNGTVAAFALSAPSLRHLARQNADVELIVPTDLGDDAEPGLSAFAWRQGDPRLPAFDAALGRYLGSPSHLKLVQRLGYTQEEVEAAARHVDAPAKAQAIGLRDLRAAGDGQERAGSQP</sequence>
<dbReference type="Gene3D" id="3.40.190.10">
    <property type="entry name" value="Periplasmic binding protein-like II"/>
    <property type="match status" value="2"/>
</dbReference>
<dbReference type="PANTHER" id="PTHR35936">
    <property type="entry name" value="MEMBRANE-BOUND LYTIC MUREIN TRANSGLYCOSYLASE F"/>
    <property type="match status" value="1"/>
</dbReference>
<gene>
    <name evidence="3" type="ORF">Q8X39_01085</name>
</gene>
<dbReference type="Pfam" id="PF00497">
    <property type="entry name" value="SBP_bac_3"/>
    <property type="match status" value="1"/>
</dbReference>
<keyword evidence="4" id="KW-1185">Reference proteome</keyword>
<evidence type="ECO:0000259" key="2">
    <source>
        <dbReference type="SMART" id="SM00062"/>
    </source>
</evidence>
<dbReference type="SUPFAM" id="SSF53850">
    <property type="entry name" value="Periplasmic binding protein-like II"/>
    <property type="match status" value="1"/>
</dbReference>
<proteinExistence type="predicted"/>